<reference evidence="5" key="2">
    <citation type="submission" date="2025-09" db="UniProtKB">
        <authorList>
            <consortium name="Ensembl"/>
        </authorList>
    </citation>
    <scope>IDENTIFICATION</scope>
</reference>
<keyword evidence="6" id="KW-1185">Reference proteome</keyword>
<feature type="region of interest" description="Disordered" evidence="3">
    <location>
        <begin position="103"/>
        <end position="138"/>
    </location>
</feature>
<sequence length="146" mass="16225">MGNGRSQFVINGNWKISIPGEYNIAGTKLLYRRSADTWESFEVTGPTKEDLHLMVLATDSNSGIEYEYWLPPDQYDLYHGRRSPLRQAHHTASYLFTACEAAAPVRPPQPPPAPSPAHPAPPGAGREPQKSPASASTWTYVHHQIF</sequence>
<protein>
    <submittedName>
        <fullName evidence="5">ADAMTS like 5</fullName>
    </submittedName>
</protein>
<reference evidence="5" key="1">
    <citation type="submission" date="2025-08" db="UniProtKB">
        <authorList>
            <consortium name="Ensembl"/>
        </authorList>
    </citation>
    <scope>IDENTIFICATION</scope>
</reference>
<dbReference type="Ensembl" id="ENSSDUT00000026495.1">
    <property type="protein sequence ID" value="ENSSDUP00000026026.1"/>
    <property type="gene ID" value="ENSSDUG00000018848.1"/>
</dbReference>
<dbReference type="GO" id="GO:0005576">
    <property type="term" value="C:extracellular region"/>
    <property type="evidence" value="ECO:0007669"/>
    <property type="project" value="UniProtKB-SubCell"/>
</dbReference>
<dbReference type="Gene3D" id="2.60.120.830">
    <property type="match status" value="1"/>
</dbReference>
<keyword evidence="2" id="KW-0964">Secreted</keyword>
<proteinExistence type="predicted"/>
<evidence type="ECO:0000256" key="3">
    <source>
        <dbReference type="SAM" id="MobiDB-lite"/>
    </source>
</evidence>
<dbReference type="AlphaFoldDB" id="A0A3B4V5R5"/>
<dbReference type="InterPro" id="IPR010294">
    <property type="entry name" value="ADAMTS_spacer1"/>
</dbReference>
<feature type="compositionally biased region" description="Pro residues" evidence="3">
    <location>
        <begin position="105"/>
        <end position="122"/>
    </location>
</feature>
<evidence type="ECO:0000259" key="4">
    <source>
        <dbReference type="Pfam" id="PF05986"/>
    </source>
</evidence>
<dbReference type="GO" id="GO:0006508">
    <property type="term" value="P:proteolysis"/>
    <property type="evidence" value="ECO:0007669"/>
    <property type="project" value="TreeGrafter"/>
</dbReference>
<dbReference type="GeneTree" id="ENSGT00940000160456"/>
<dbReference type="Proteomes" id="UP000261420">
    <property type="component" value="Unplaced"/>
</dbReference>
<comment type="subcellular location">
    <subcellularLocation>
        <location evidence="1">Secreted</location>
    </subcellularLocation>
</comment>
<feature type="domain" description="ADAMTS/ADAMTS-like Spacer 1" evidence="4">
    <location>
        <begin position="5"/>
        <end position="71"/>
    </location>
</feature>
<organism evidence="5 6">
    <name type="scientific">Seriola dumerili</name>
    <name type="common">Greater amberjack</name>
    <name type="synonym">Caranx dumerili</name>
    <dbReference type="NCBI Taxonomy" id="41447"/>
    <lineage>
        <taxon>Eukaryota</taxon>
        <taxon>Metazoa</taxon>
        <taxon>Chordata</taxon>
        <taxon>Craniata</taxon>
        <taxon>Vertebrata</taxon>
        <taxon>Euteleostomi</taxon>
        <taxon>Actinopterygii</taxon>
        <taxon>Neopterygii</taxon>
        <taxon>Teleostei</taxon>
        <taxon>Neoteleostei</taxon>
        <taxon>Acanthomorphata</taxon>
        <taxon>Carangaria</taxon>
        <taxon>Carangiformes</taxon>
        <taxon>Carangidae</taxon>
        <taxon>Seriola</taxon>
    </lineage>
</organism>
<name>A0A3B4V5R5_SERDU</name>
<dbReference type="PANTHER" id="PTHR13723">
    <property type="entry name" value="ADAMTS A DISINTEGRIN AND METALLOPROTEASE WITH THROMBOSPONDIN MOTIFS PROTEASE"/>
    <property type="match status" value="1"/>
</dbReference>
<dbReference type="GO" id="GO:0004222">
    <property type="term" value="F:metalloendopeptidase activity"/>
    <property type="evidence" value="ECO:0007669"/>
    <property type="project" value="TreeGrafter"/>
</dbReference>
<evidence type="ECO:0000256" key="2">
    <source>
        <dbReference type="ARBA" id="ARBA00022525"/>
    </source>
</evidence>
<dbReference type="GO" id="GO:0030198">
    <property type="term" value="P:extracellular matrix organization"/>
    <property type="evidence" value="ECO:0007669"/>
    <property type="project" value="TreeGrafter"/>
</dbReference>
<accession>A0A3B4V5R5</accession>
<evidence type="ECO:0000313" key="6">
    <source>
        <dbReference type="Proteomes" id="UP000261420"/>
    </source>
</evidence>
<dbReference type="GO" id="GO:0031012">
    <property type="term" value="C:extracellular matrix"/>
    <property type="evidence" value="ECO:0007669"/>
    <property type="project" value="TreeGrafter"/>
</dbReference>
<evidence type="ECO:0000256" key="1">
    <source>
        <dbReference type="ARBA" id="ARBA00004613"/>
    </source>
</evidence>
<dbReference type="PANTHER" id="PTHR13723:SF310">
    <property type="entry name" value="ADAMTS-LIKE 5"/>
    <property type="match status" value="1"/>
</dbReference>
<evidence type="ECO:0000313" key="5">
    <source>
        <dbReference type="Ensembl" id="ENSSDUP00000026026.1"/>
    </source>
</evidence>
<dbReference type="InterPro" id="IPR050439">
    <property type="entry name" value="ADAMTS_ADAMTS-like"/>
</dbReference>
<dbReference type="Pfam" id="PF05986">
    <property type="entry name" value="ADAMTS_spacer1"/>
    <property type="match status" value="1"/>
</dbReference>